<evidence type="ECO:0000256" key="1">
    <source>
        <dbReference type="ARBA" id="ARBA00004604"/>
    </source>
</evidence>
<accession>A0AAN8VGQ6</accession>
<dbReference type="GO" id="GO:0030490">
    <property type="term" value="P:maturation of SSU-rRNA"/>
    <property type="evidence" value="ECO:0007669"/>
    <property type="project" value="TreeGrafter"/>
</dbReference>
<comment type="subcellular location">
    <subcellularLocation>
        <location evidence="1">Nucleus</location>
        <location evidence="1">Nucleolus</location>
    </subcellularLocation>
</comment>
<evidence type="ECO:0000256" key="5">
    <source>
        <dbReference type="ARBA" id="ARBA00023242"/>
    </source>
</evidence>
<keyword evidence="7" id="KW-0732">Signal</keyword>
<dbReference type="PANTHER" id="PTHR23183">
    <property type="entry name" value="NOP14"/>
    <property type="match status" value="1"/>
</dbReference>
<dbReference type="AlphaFoldDB" id="A0AAN8VGQ6"/>
<comment type="caution">
    <text evidence="8">The sequence shown here is derived from an EMBL/GenBank/DDBJ whole genome shotgun (WGS) entry which is preliminary data.</text>
</comment>
<dbReference type="EMBL" id="JBAMMX010000011">
    <property type="protein sequence ID" value="KAK6931369.1"/>
    <property type="molecule type" value="Genomic_DNA"/>
</dbReference>
<evidence type="ECO:0000313" key="9">
    <source>
        <dbReference type="Proteomes" id="UP001370490"/>
    </source>
</evidence>
<keyword evidence="3" id="KW-0690">Ribosome biogenesis</keyword>
<dbReference type="GO" id="GO:0032040">
    <property type="term" value="C:small-subunit processome"/>
    <property type="evidence" value="ECO:0007669"/>
    <property type="project" value="InterPro"/>
</dbReference>
<gene>
    <name evidence="8" type="ORF">RJ641_003162</name>
</gene>
<dbReference type="Pfam" id="PF04147">
    <property type="entry name" value="Nop14"/>
    <property type="match status" value="2"/>
</dbReference>
<sequence>MSIGSLVIYGLLLQYFAVLASKKPLNFKLLNLLVKPLMEMSMEIPYFAAICACQQISWTRTQFCDDIKNQDKRCWPSLKTIFLFRLWSKIFPCSDFRHVVMTPATLLMCEYLSIAQFFLVGMLPWALSCSMVLSIGYITGAHPVWSFRLLAYALHLKHHIAVTKESQKFCPEAILFLQTLLMAALKRNPTSSKESQVYSLLELKALGPLLCIGDRVDEISPLDFIMLVDLPEDSSFFSYDNFSFVKGRDHDPDCGRVERRKLNKLLKREAKGAARELWKDNHFLYEAKQREKAMLDEEKAEMYGKAKAFLQEQEHAFKSGQWGKGRKRRR</sequence>
<dbReference type="GO" id="GO:0030692">
    <property type="term" value="C:Noc4p-Nop14p complex"/>
    <property type="evidence" value="ECO:0007669"/>
    <property type="project" value="TreeGrafter"/>
</dbReference>
<reference evidence="8 9" key="1">
    <citation type="submission" date="2023-12" db="EMBL/GenBank/DDBJ databases">
        <title>A high-quality genome assembly for Dillenia turbinata (Dilleniales).</title>
        <authorList>
            <person name="Chanderbali A."/>
        </authorList>
    </citation>
    <scope>NUCLEOTIDE SEQUENCE [LARGE SCALE GENOMIC DNA]</scope>
    <source>
        <strain evidence="8">LSX21</strain>
        <tissue evidence="8">Leaf</tissue>
    </source>
</reference>
<name>A0AAN8VGQ6_9MAGN</name>
<evidence type="ECO:0000256" key="7">
    <source>
        <dbReference type="SAM" id="SignalP"/>
    </source>
</evidence>
<evidence type="ECO:0000313" key="8">
    <source>
        <dbReference type="EMBL" id="KAK6931369.1"/>
    </source>
</evidence>
<evidence type="ECO:0000256" key="4">
    <source>
        <dbReference type="ARBA" id="ARBA00022552"/>
    </source>
</evidence>
<evidence type="ECO:0000256" key="3">
    <source>
        <dbReference type="ARBA" id="ARBA00022517"/>
    </source>
</evidence>
<feature type="chain" id="PRO_5042825958" evidence="7">
    <location>
        <begin position="21"/>
        <end position="330"/>
    </location>
</feature>
<keyword evidence="5" id="KW-0539">Nucleus</keyword>
<evidence type="ECO:0000256" key="6">
    <source>
        <dbReference type="ARBA" id="ARBA00024695"/>
    </source>
</evidence>
<evidence type="ECO:0000256" key="2">
    <source>
        <dbReference type="ARBA" id="ARBA00007466"/>
    </source>
</evidence>
<proteinExistence type="inferred from homology"/>
<keyword evidence="9" id="KW-1185">Reference proteome</keyword>
<comment type="function">
    <text evidence="6">Involved in nucleolar processing of pre-18S ribosomal RNA. Has a role in the nuclear export of 40S pre-ribosomal subunit to the cytoplasm.</text>
</comment>
<protein>
    <submittedName>
        <fullName evidence="8">Nucleolar protein 14</fullName>
    </submittedName>
</protein>
<dbReference type="PANTHER" id="PTHR23183:SF0">
    <property type="entry name" value="NUCLEOLAR PROTEIN 14"/>
    <property type="match status" value="1"/>
</dbReference>
<keyword evidence="4" id="KW-0698">rRNA processing</keyword>
<organism evidence="8 9">
    <name type="scientific">Dillenia turbinata</name>
    <dbReference type="NCBI Taxonomy" id="194707"/>
    <lineage>
        <taxon>Eukaryota</taxon>
        <taxon>Viridiplantae</taxon>
        <taxon>Streptophyta</taxon>
        <taxon>Embryophyta</taxon>
        <taxon>Tracheophyta</taxon>
        <taxon>Spermatophyta</taxon>
        <taxon>Magnoliopsida</taxon>
        <taxon>eudicotyledons</taxon>
        <taxon>Gunneridae</taxon>
        <taxon>Pentapetalae</taxon>
        <taxon>Dilleniales</taxon>
        <taxon>Dilleniaceae</taxon>
        <taxon>Dillenia</taxon>
    </lineage>
</organism>
<dbReference type="InterPro" id="IPR007276">
    <property type="entry name" value="Nop14"/>
</dbReference>
<dbReference type="Proteomes" id="UP001370490">
    <property type="component" value="Unassembled WGS sequence"/>
</dbReference>
<comment type="similarity">
    <text evidence="2">Belongs to the NOP14 family.</text>
</comment>
<feature type="signal peptide" evidence="7">
    <location>
        <begin position="1"/>
        <end position="20"/>
    </location>
</feature>